<dbReference type="Pfam" id="PF00067">
    <property type="entry name" value="p450"/>
    <property type="match status" value="2"/>
</dbReference>
<dbReference type="InterPro" id="IPR002401">
    <property type="entry name" value="Cyt_P450_E_grp-I"/>
</dbReference>
<dbReference type="PANTHER" id="PTHR24286">
    <property type="entry name" value="CYTOCHROME P450 26"/>
    <property type="match status" value="1"/>
</dbReference>
<comment type="similarity">
    <text evidence="1">Belongs to the cytochrome P450 family.</text>
</comment>
<organism evidence="8 9">
    <name type="scientific">Pyrus ussuriensis x Pyrus communis</name>
    <dbReference type="NCBI Taxonomy" id="2448454"/>
    <lineage>
        <taxon>Eukaryota</taxon>
        <taxon>Viridiplantae</taxon>
        <taxon>Streptophyta</taxon>
        <taxon>Embryophyta</taxon>
        <taxon>Tracheophyta</taxon>
        <taxon>Spermatophyta</taxon>
        <taxon>Magnoliopsida</taxon>
        <taxon>eudicotyledons</taxon>
        <taxon>Gunneridae</taxon>
        <taxon>Pentapetalae</taxon>
        <taxon>rosids</taxon>
        <taxon>fabids</taxon>
        <taxon>Rosales</taxon>
        <taxon>Rosaceae</taxon>
        <taxon>Amygdaloideae</taxon>
        <taxon>Maleae</taxon>
        <taxon>Pyrus</taxon>
    </lineage>
</organism>
<protein>
    <submittedName>
        <fullName evidence="8">Beta-amyrin 28-oxidase-like</fullName>
    </submittedName>
</protein>
<feature type="binding site" description="axial binding residue" evidence="7">
    <location>
        <position position="184"/>
    </location>
    <ligand>
        <name>heme</name>
        <dbReference type="ChEBI" id="CHEBI:30413"/>
    </ligand>
    <ligandPart>
        <name>Fe</name>
        <dbReference type="ChEBI" id="CHEBI:18248"/>
    </ligandPart>
</feature>
<dbReference type="GO" id="GO:0020037">
    <property type="term" value="F:heme binding"/>
    <property type="evidence" value="ECO:0007669"/>
    <property type="project" value="InterPro"/>
</dbReference>
<reference evidence="9" key="2">
    <citation type="submission" date="2019-10" db="EMBL/GenBank/DDBJ databases">
        <title>A de novo genome assembly of a pear dwarfing rootstock.</title>
        <authorList>
            <person name="Wang F."/>
            <person name="Wang J."/>
            <person name="Li S."/>
            <person name="Zhang Y."/>
            <person name="Fang M."/>
            <person name="Ma L."/>
            <person name="Zhao Y."/>
            <person name="Jiang S."/>
        </authorList>
    </citation>
    <scope>NUCLEOTIDE SEQUENCE [LARGE SCALE GENOMIC DNA]</scope>
</reference>
<sequence>MPIDFPGTPLRKAIKASNLINGKLTEIIKQRKADLADGKASLTQDLLSHMLMTCDEDGTYMKEFDISTKIIGLLIGGYEVAGAVCTLIVKFLAELPHIYDAVYKAQEVMRLTPPIQGSFREASTNFVFNGYTIPKGWILYWSLITTHKSVEYFQEPDKFDPSRFKGTGPTPYTYVPFGGGPMMCPGKEYARMEILVFMHNPAKRVKCERLLPQEKIVMDPLAMPAKGLPIRLFPHNHIN</sequence>
<dbReference type="EMBL" id="SMOL01000160">
    <property type="protein sequence ID" value="KAB2626149.1"/>
    <property type="molecule type" value="Genomic_DNA"/>
</dbReference>
<evidence type="ECO:0000256" key="7">
    <source>
        <dbReference type="PIRSR" id="PIRSR602401-1"/>
    </source>
</evidence>
<keyword evidence="2 7" id="KW-0349">Heme</keyword>
<dbReference type="GO" id="GO:0016125">
    <property type="term" value="P:sterol metabolic process"/>
    <property type="evidence" value="ECO:0007669"/>
    <property type="project" value="TreeGrafter"/>
</dbReference>
<dbReference type="PRINTS" id="PR00463">
    <property type="entry name" value="EP450I"/>
</dbReference>
<reference evidence="8 9" key="1">
    <citation type="submission" date="2019-09" db="EMBL/GenBank/DDBJ databases">
        <authorList>
            <person name="Ou C."/>
        </authorList>
    </citation>
    <scope>NUCLEOTIDE SEQUENCE [LARGE SCALE GENOMIC DNA]</scope>
    <source>
        <strain evidence="8">S2</strain>
        <tissue evidence="8">Leaf</tissue>
    </source>
</reference>
<evidence type="ECO:0000256" key="6">
    <source>
        <dbReference type="ARBA" id="ARBA00023033"/>
    </source>
</evidence>
<comment type="caution">
    <text evidence="8">The sequence shown here is derived from an EMBL/GenBank/DDBJ whole genome shotgun (WGS) entry which is preliminary data.</text>
</comment>
<dbReference type="PANTHER" id="PTHR24286:SF384">
    <property type="entry name" value="P450, PUTATIVE (EUROFUNG)-RELATED"/>
    <property type="match status" value="1"/>
</dbReference>
<proteinExistence type="inferred from homology"/>
<dbReference type="GO" id="GO:0005506">
    <property type="term" value="F:iron ion binding"/>
    <property type="evidence" value="ECO:0007669"/>
    <property type="project" value="InterPro"/>
</dbReference>
<dbReference type="GO" id="GO:0004497">
    <property type="term" value="F:monooxygenase activity"/>
    <property type="evidence" value="ECO:0007669"/>
    <property type="project" value="UniProtKB-KW"/>
</dbReference>
<evidence type="ECO:0000256" key="5">
    <source>
        <dbReference type="ARBA" id="ARBA00023004"/>
    </source>
</evidence>
<dbReference type="Proteomes" id="UP000327157">
    <property type="component" value="Chromosome 16"/>
</dbReference>
<reference evidence="8 9" key="3">
    <citation type="submission" date="2019-11" db="EMBL/GenBank/DDBJ databases">
        <title>A de novo genome assembly of a pear dwarfing rootstock.</title>
        <authorList>
            <person name="Wang F."/>
            <person name="Wang J."/>
            <person name="Li S."/>
            <person name="Zhang Y."/>
            <person name="Fang M."/>
            <person name="Ma L."/>
            <person name="Zhao Y."/>
            <person name="Jiang S."/>
        </authorList>
    </citation>
    <scope>NUCLEOTIDE SEQUENCE [LARGE SCALE GENOMIC DNA]</scope>
    <source>
        <strain evidence="8">S2</strain>
        <tissue evidence="8">Leaf</tissue>
    </source>
</reference>
<keyword evidence="3 7" id="KW-0479">Metal-binding</keyword>
<dbReference type="InterPro" id="IPR036396">
    <property type="entry name" value="Cyt_P450_sf"/>
</dbReference>
<evidence type="ECO:0000313" key="8">
    <source>
        <dbReference type="EMBL" id="KAB2626149.1"/>
    </source>
</evidence>
<dbReference type="InterPro" id="IPR001128">
    <property type="entry name" value="Cyt_P450"/>
</dbReference>
<dbReference type="SUPFAM" id="SSF48264">
    <property type="entry name" value="Cytochrome P450"/>
    <property type="match status" value="1"/>
</dbReference>
<evidence type="ECO:0000256" key="4">
    <source>
        <dbReference type="ARBA" id="ARBA00023002"/>
    </source>
</evidence>
<evidence type="ECO:0000256" key="3">
    <source>
        <dbReference type="ARBA" id="ARBA00022723"/>
    </source>
</evidence>
<accession>A0A5N5HDS4</accession>
<keyword evidence="4" id="KW-0560">Oxidoreductase</keyword>
<keyword evidence="6" id="KW-0503">Monooxygenase</keyword>
<dbReference type="Gene3D" id="1.10.630.10">
    <property type="entry name" value="Cytochrome P450"/>
    <property type="match status" value="1"/>
</dbReference>
<comment type="cofactor">
    <cofactor evidence="7">
        <name>heme</name>
        <dbReference type="ChEBI" id="CHEBI:30413"/>
    </cofactor>
</comment>
<dbReference type="GO" id="GO:0016020">
    <property type="term" value="C:membrane"/>
    <property type="evidence" value="ECO:0007669"/>
    <property type="project" value="UniProtKB-SubCell"/>
</dbReference>
<evidence type="ECO:0000256" key="1">
    <source>
        <dbReference type="ARBA" id="ARBA00010617"/>
    </source>
</evidence>
<keyword evidence="9" id="KW-1185">Reference proteome</keyword>
<dbReference type="AlphaFoldDB" id="A0A5N5HDS4"/>
<gene>
    <name evidence="8" type="ORF">D8674_017809</name>
</gene>
<evidence type="ECO:0000313" key="9">
    <source>
        <dbReference type="Proteomes" id="UP000327157"/>
    </source>
</evidence>
<keyword evidence="5 7" id="KW-0408">Iron</keyword>
<evidence type="ECO:0000256" key="2">
    <source>
        <dbReference type="ARBA" id="ARBA00022617"/>
    </source>
</evidence>
<name>A0A5N5HDS4_9ROSA</name>
<dbReference type="GO" id="GO:0016705">
    <property type="term" value="F:oxidoreductase activity, acting on paired donors, with incorporation or reduction of molecular oxygen"/>
    <property type="evidence" value="ECO:0007669"/>
    <property type="project" value="InterPro"/>
</dbReference>
<dbReference type="OrthoDB" id="3945418at2759"/>